<dbReference type="PANTHER" id="PTHR13817">
    <property type="entry name" value="TITIN"/>
    <property type="match status" value="1"/>
</dbReference>
<dbReference type="EMBL" id="RJVL01000002">
    <property type="protein sequence ID" value="ROR49210.1"/>
    <property type="molecule type" value="Genomic_DNA"/>
</dbReference>
<dbReference type="PANTHER" id="PTHR13817:SF73">
    <property type="entry name" value="FIBRONECTIN TYPE-III DOMAIN-CONTAINING PROTEIN"/>
    <property type="match status" value="1"/>
</dbReference>
<dbReference type="NCBIfam" id="NF041766">
    <property type="entry name" value="choice_anch_U"/>
    <property type="match status" value="1"/>
</dbReference>
<feature type="domain" description="Fibronectin type-III" evidence="2">
    <location>
        <begin position="617"/>
        <end position="705"/>
    </location>
</feature>
<dbReference type="InterPro" id="IPR036116">
    <property type="entry name" value="FN3_sf"/>
</dbReference>
<dbReference type="CDD" id="cd00063">
    <property type="entry name" value="FN3"/>
    <property type="match status" value="1"/>
</dbReference>
<dbReference type="InterPro" id="IPR026442">
    <property type="entry name" value="IPTL_CTERM"/>
</dbReference>
<dbReference type="Proteomes" id="UP000271868">
    <property type="component" value="Unassembled WGS sequence"/>
</dbReference>
<dbReference type="InterPro" id="IPR003961">
    <property type="entry name" value="FN3_dom"/>
</dbReference>
<accession>A0AAX1WX87</accession>
<dbReference type="Pfam" id="PF00041">
    <property type="entry name" value="fn3"/>
    <property type="match status" value="1"/>
</dbReference>
<dbReference type="Pfam" id="PF19077">
    <property type="entry name" value="Big_13"/>
    <property type="match status" value="1"/>
</dbReference>
<dbReference type="InterPro" id="IPR013783">
    <property type="entry name" value="Ig-like_fold"/>
</dbReference>
<dbReference type="InterPro" id="IPR044016">
    <property type="entry name" value="Big_13"/>
</dbReference>
<sequence length="880" mass="86566">MAGESVQVSFDNGSTWSNATSAVGSSTWSTNATLTGSNTFQARVANANGSSTAYTHTYTLDTTAPSITFSNLGLSADTGLSATDFITNAASQTISATLSSTLALGDVVYGSLDGGATWFDVSSKVSGITLAWSGATLANGTNNLSFRVTDAAGNVGPVANQSYMLDTTAPAVTSVALPPNATYYAGDSLDFTVNFNESVHADTSGGTPRIAIVVGATTRYATYVSGSGTSALVFRYTVVNGDVDANGITVGALNANGGTLSDLAGNNAVLTLNGLGSTAGVLVDGSQPSITSVSSSNANGSYGAGQAISITVGFSSAVVVDTSGGTPTLALNSGGTAAYASGSGTSTLTFSYTVATGHNSADLDYSSTGALALNGATIKDSGGIHVNALLQLSAPGAAGSLGANKNIVIDTTAPTTTVATAAFSADTGASSTDLITKVAAQTVSGTLSANLASGETVQVSLDNGATWATATASVGSSAWSLSGVTLTGSNTLKARVSDAASNSGAVWSSAYVLDTTAPTVPTVNALVATSTTPTLTGTATLAAGETLTVSVGGATYAVVPTGGNWSLNLASATPASGTLALTYSSTHSVTATATDLAGNASTDTTTNELVIGAAPTAPAAPSFTSVTAGDRSVSLVWSAPASNGSPITGYQVTGTPSGSCSTTGATSCTVTGLTNGTSYTFTMTATNSVGTSAPSAASSAVIPRLLTVSGSAPDMPGTATATLSGGGASCTLDPTSGFASLSNPAPAGKTMLYGEYAFQASGCAASVTMTLEYPQPLPQGVQFWKYGPATVGATSSTWFPLAGVTLSVDRKTVSYTITDNGVGDSDPVAGAIRDPFALVAGPVVSDPASIPVDAPWALGLLSAALGALGWRRQRRLARRC</sequence>
<dbReference type="AlphaFoldDB" id="A0AAX1WX87"/>
<evidence type="ECO:0000259" key="2">
    <source>
        <dbReference type="PROSITE" id="PS50853"/>
    </source>
</evidence>
<keyword evidence="4" id="KW-1185">Reference proteome</keyword>
<keyword evidence="1" id="KW-0677">Repeat</keyword>
<proteinExistence type="predicted"/>
<comment type="caution">
    <text evidence="3">The sequence shown here is derived from an EMBL/GenBank/DDBJ whole genome shotgun (WGS) entry which is preliminary data.</text>
</comment>
<dbReference type="SMART" id="SM00060">
    <property type="entry name" value="FN3"/>
    <property type="match status" value="1"/>
</dbReference>
<dbReference type="SUPFAM" id="SSF49265">
    <property type="entry name" value="Fibronectin type III"/>
    <property type="match status" value="1"/>
</dbReference>
<reference evidence="3 4" key="1">
    <citation type="submission" date="2018-11" db="EMBL/GenBank/DDBJ databases">
        <title>Genomic Encyclopedia of Type Strains, Phase IV (KMG-IV): sequencing the most valuable type-strain genomes for metagenomic binning, comparative biology and taxonomic classification.</title>
        <authorList>
            <person name="Goeker M."/>
        </authorList>
    </citation>
    <scope>NUCLEOTIDE SEQUENCE [LARGE SCALE GENOMIC DNA]</scope>
    <source>
        <strain evidence="3 4">DSM 15985</strain>
    </source>
</reference>
<organism evidence="3 4">
    <name type="scientific">Diaphorobacter nitroreducens</name>
    <dbReference type="NCBI Taxonomy" id="164759"/>
    <lineage>
        <taxon>Bacteria</taxon>
        <taxon>Pseudomonadati</taxon>
        <taxon>Pseudomonadota</taxon>
        <taxon>Betaproteobacteria</taxon>
        <taxon>Burkholderiales</taxon>
        <taxon>Comamonadaceae</taxon>
        <taxon>Diaphorobacter</taxon>
    </lineage>
</organism>
<dbReference type="InterPro" id="IPR053784">
    <property type="entry name" value="Choice_anch_U_dom"/>
</dbReference>
<dbReference type="NCBIfam" id="TIGR04174">
    <property type="entry name" value="IPTL_CTERM"/>
    <property type="match status" value="1"/>
</dbReference>
<dbReference type="Gene3D" id="2.60.40.10">
    <property type="entry name" value="Immunoglobulins"/>
    <property type="match status" value="4"/>
</dbReference>
<dbReference type="PROSITE" id="PS50853">
    <property type="entry name" value="FN3"/>
    <property type="match status" value="1"/>
</dbReference>
<protein>
    <submittedName>
        <fullName evidence="3">Secreted protein (IPTL-CTERM system target)</fullName>
    </submittedName>
</protein>
<evidence type="ECO:0000313" key="3">
    <source>
        <dbReference type="EMBL" id="ROR49210.1"/>
    </source>
</evidence>
<evidence type="ECO:0000256" key="1">
    <source>
        <dbReference type="ARBA" id="ARBA00022737"/>
    </source>
</evidence>
<dbReference type="InterPro" id="IPR050964">
    <property type="entry name" value="Striated_Muscle_Regulatory"/>
</dbReference>
<name>A0AAX1WX87_9BURK</name>
<dbReference type="Pfam" id="PF18203">
    <property type="entry name" value="IPTL-CTERM"/>
    <property type="match status" value="1"/>
</dbReference>
<evidence type="ECO:0000313" key="4">
    <source>
        <dbReference type="Proteomes" id="UP000271868"/>
    </source>
</evidence>
<dbReference type="PRINTS" id="PR00014">
    <property type="entry name" value="FNTYPEIII"/>
</dbReference>
<gene>
    <name evidence="3" type="ORF">EDC60_1204</name>
</gene>